<gene>
    <name evidence="5" type="ORF">ACFQ21_26105</name>
</gene>
<name>A0ABW3K9W3_9BACT</name>
<evidence type="ECO:0000256" key="1">
    <source>
        <dbReference type="SAM" id="Coils"/>
    </source>
</evidence>
<dbReference type="PANTHER" id="PTHR31005">
    <property type="entry name" value="DUF4139 DOMAIN-CONTAINING PROTEIN"/>
    <property type="match status" value="1"/>
</dbReference>
<keyword evidence="1" id="KW-0175">Coiled coil</keyword>
<dbReference type="RefSeq" id="WP_377584560.1">
    <property type="nucleotide sequence ID" value="NZ_JBHTKA010000014.1"/>
</dbReference>
<comment type="caution">
    <text evidence="5">The sequence shown here is derived from an EMBL/GenBank/DDBJ whole genome shotgun (WGS) entry which is preliminary data.</text>
</comment>
<evidence type="ECO:0000259" key="4">
    <source>
        <dbReference type="Pfam" id="PF13600"/>
    </source>
</evidence>
<dbReference type="Pfam" id="PF13600">
    <property type="entry name" value="DUF4140"/>
    <property type="match status" value="1"/>
</dbReference>
<feature type="domain" description="DUF4139" evidence="3">
    <location>
        <begin position="214"/>
        <end position="531"/>
    </location>
</feature>
<keyword evidence="6" id="KW-1185">Reference proteome</keyword>
<feature type="coiled-coil region" evidence="1">
    <location>
        <begin position="105"/>
        <end position="134"/>
    </location>
</feature>
<dbReference type="EMBL" id="JBHTKA010000014">
    <property type="protein sequence ID" value="MFD1002827.1"/>
    <property type="molecule type" value="Genomic_DNA"/>
</dbReference>
<dbReference type="Proteomes" id="UP001597112">
    <property type="component" value="Unassembled WGS sequence"/>
</dbReference>
<protein>
    <submittedName>
        <fullName evidence="5">DUF4139 domain-containing protein</fullName>
    </submittedName>
</protein>
<dbReference type="InterPro" id="IPR037291">
    <property type="entry name" value="DUF4139"/>
</dbReference>
<feature type="chain" id="PRO_5046007854" evidence="2">
    <location>
        <begin position="19"/>
        <end position="538"/>
    </location>
</feature>
<dbReference type="PANTHER" id="PTHR31005:SF8">
    <property type="entry name" value="DUF4139 DOMAIN-CONTAINING PROTEIN"/>
    <property type="match status" value="1"/>
</dbReference>
<feature type="domain" description="DUF4140" evidence="4">
    <location>
        <begin position="31"/>
        <end position="129"/>
    </location>
</feature>
<accession>A0ABW3K9W3</accession>
<dbReference type="NCBIfam" id="TIGR02231">
    <property type="entry name" value="mucoidy inhibitor MuiA family protein"/>
    <property type="match status" value="1"/>
</dbReference>
<keyword evidence="2" id="KW-0732">Signal</keyword>
<reference evidence="6" key="1">
    <citation type="journal article" date="2019" name="Int. J. Syst. Evol. Microbiol.">
        <title>The Global Catalogue of Microorganisms (GCM) 10K type strain sequencing project: providing services to taxonomists for standard genome sequencing and annotation.</title>
        <authorList>
            <consortium name="The Broad Institute Genomics Platform"/>
            <consortium name="The Broad Institute Genome Sequencing Center for Infectious Disease"/>
            <person name="Wu L."/>
            <person name="Ma J."/>
        </authorList>
    </citation>
    <scope>NUCLEOTIDE SEQUENCE [LARGE SCALE GENOMIC DNA]</scope>
    <source>
        <strain evidence="6">CCUG 58938</strain>
    </source>
</reference>
<dbReference type="InterPro" id="IPR011935">
    <property type="entry name" value="CHP02231"/>
</dbReference>
<evidence type="ECO:0000259" key="3">
    <source>
        <dbReference type="Pfam" id="PF13598"/>
    </source>
</evidence>
<organism evidence="5 6">
    <name type="scientific">Ohtaekwangia kribbensis</name>
    <dbReference type="NCBI Taxonomy" id="688913"/>
    <lineage>
        <taxon>Bacteria</taxon>
        <taxon>Pseudomonadati</taxon>
        <taxon>Bacteroidota</taxon>
        <taxon>Cytophagia</taxon>
        <taxon>Cytophagales</taxon>
        <taxon>Fulvivirgaceae</taxon>
        <taxon>Ohtaekwangia</taxon>
    </lineage>
</organism>
<feature type="coiled-coil region" evidence="1">
    <location>
        <begin position="165"/>
        <end position="199"/>
    </location>
</feature>
<dbReference type="InterPro" id="IPR025554">
    <property type="entry name" value="DUF4140"/>
</dbReference>
<evidence type="ECO:0000313" key="5">
    <source>
        <dbReference type="EMBL" id="MFD1002827.1"/>
    </source>
</evidence>
<dbReference type="Pfam" id="PF13598">
    <property type="entry name" value="DUF4139"/>
    <property type="match status" value="1"/>
</dbReference>
<evidence type="ECO:0000256" key="2">
    <source>
        <dbReference type="SAM" id="SignalP"/>
    </source>
</evidence>
<evidence type="ECO:0000313" key="6">
    <source>
        <dbReference type="Proteomes" id="UP001597112"/>
    </source>
</evidence>
<sequence length="538" mass="60346">MNKTMLWFLLLLSLRLSAQQVKTVDSRISHVTVFLNKAQIERVIKTRVEAGKTDLIVTGLTSQLDPQSIQVAGKGNFVILGITHQQNYLSELNVPASLRILKDSLEYLQKQIALEQSQKEILNKEEQMLLSNQKIGGTNQNLTVAELKGMADFYRVRLSEIVTTRMKHDDKIKKINERVVKLQRQIQEQNELYARNTSEIVISISADAASAADLQVNYIVANAGWYPQYDLRAINTKSPVQLSYKANVYQSTGEEWKNVKLKLSTANPSEGGLKPELYTWYLNFEEPVLYKRLKGRAAGVMLESAAPAMAKDKAEEDAEALNEVTTTADYVNTIQTSLNAVFDIALPYTVASSSKPTLVDISKHDLKATYQYSVAPKLDADAFLMAQVVDWEQLSLLPGEANVFFEGTFVAKTYLDPNNIKDTLAVSLGRDKRIVVKREKLKDYNSRKTIGSNQRESFAYEISVRNTKNEAVKIVVEDQLPVSQNSQIEVTSTDAGGAGYNKDTGKLMWELNVQPNETKKVTYKFEVKYPKGKIIPGL</sequence>
<feature type="signal peptide" evidence="2">
    <location>
        <begin position="1"/>
        <end position="18"/>
    </location>
</feature>
<proteinExistence type="predicted"/>